<dbReference type="Pfam" id="PF01436">
    <property type="entry name" value="NHL"/>
    <property type="match status" value="1"/>
</dbReference>
<dbReference type="PROSITE" id="PS51257">
    <property type="entry name" value="PROKAR_LIPOPROTEIN"/>
    <property type="match status" value="1"/>
</dbReference>
<evidence type="ECO:0000313" key="4">
    <source>
        <dbReference type="Proteomes" id="UP000077013"/>
    </source>
</evidence>
<sequence length="279" mass="30867">MKKILFVTVTILLLMGCNKSSESIVWQYVKTIKTEGVQPEGIINSDIGIWLSDPNKNRLVLIDSEGVIKRTEDSLNKPMHLASDGRFIFIPLSGSAQITMTDGVNSGVVPMEEKLNAPSSVSVYQREMGISDQNNHRILFSTDGQIWNSIGSKGNKKGELLNPSDVHISTDKIWIADTGNNRIQAFDKSGNSMLLIGEDNKLKHPKGLFVNETNVFVSDTGNDRVLVFDLKGNLLHEITEHIKAPSDVLIIEGKLYVINGKNGELNIFQLPQSHITSEK</sequence>
<dbReference type="PANTHER" id="PTHR24104:SF25">
    <property type="entry name" value="PROTEIN LIN-41"/>
    <property type="match status" value="1"/>
</dbReference>
<protein>
    <submittedName>
        <fullName evidence="3">Uncharacterized protein</fullName>
    </submittedName>
</protein>
<reference evidence="3 4" key="1">
    <citation type="submission" date="2016-02" db="EMBL/GenBank/DDBJ databases">
        <title>Ulvibacter sp. LPB0005, isolated from Thais luteostoma.</title>
        <authorList>
            <person name="Shin S.-K."/>
            <person name="Yi H."/>
        </authorList>
    </citation>
    <scope>NUCLEOTIDE SEQUENCE [LARGE SCALE GENOMIC DNA]</scope>
    <source>
        <strain evidence="3 4">LPB0005</strain>
    </source>
</reference>
<organism evidence="3 4">
    <name type="scientific">Cochleicola gelatinilyticus</name>
    <dbReference type="NCBI Taxonomy" id="1763537"/>
    <lineage>
        <taxon>Bacteria</taxon>
        <taxon>Pseudomonadati</taxon>
        <taxon>Bacteroidota</taxon>
        <taxon>Flavobacteriia</taxon>
        <taxon>Flavobacteriales</taxon>
        <taxon>Flavobacteriaceae</taxon>
        <taxon>Cochleicola</taxon>
    </lineage>
</organism>
<dbReference type="InterPro" id="IPR050952">
    <property type="entry name" value="TRIM-NHL_E3_ligases"/>
</dbReference>
<comment type="caution">
    <text evidence="3">The sequence shown here is derived from an EMBL/GenBank/DDBJ whole genome shotgun (WGS) entry which is preliminary data.</text>
</comment>
<evidence type="ECO:0000256" key="2">
    <source>
        <dbReference type="PROSITE-ProRule" id="PRU00504"/>
    </source>
</evidence>
<keyword evidence="1" id="KW-0677">Repeat</keyword>
<evidence type="ECO:0000313" key="3">
    <source>
        <dbReference type="EMBL" id="OAB79790.1"/>
    </source>
</evidence>
<dbReference type="STRING" id="1763537.ULVI_03330"/>
<dbReference type="PANTHER" id="PTHR24104">
    <property type="entry name" value="E3 UBIQUITIN-PROTEIN LIGASE NHLRC1-RELATED"/>
    <property type="match status" value="1"/>
</dbReference>
<accession>A0A167ILE5</accession>
<dbReference type="AlphaFoldDB" id="A0A167ILE5"/>
<dbReference type="Proteomes" id="UP000077013">
    <property type="component" value="Unassembled WGS sequence"/>
</dbReference>
<dbReference type="Gene3D" id="2.120.10.30">
    <property type="entry name" value="TolB, C-terminal domain"/>
    <property type="match status" value="1"/>
</dbReference>
<dbReference type="GO" id="GO:0008270">
    <property type="term" value="F:zinc ion binding"/>
    <property type="evidence" value="ECO:0007669"/>
    <property type="project" value="UniProtKB-KW"/>
</dbReference>
<dbReference type="SUPFAM" id="SSF63825">
    <property type="entry name" value="YWTD domain"/>
    <property type="match status" value="1"/>
</dbReference>
<dbReference type="PROSITE" id="PS51125">
    <property type="entry name" value="NHL"/>
    <property type="match status" value="1"/>
</dbReference>
<dbReference type="EMBL" id="LRXL01000026">
    <property type="protein sequence ID" value="OAB79790.1"/>
    <property type="molecule type" value="Genomic_DNA"/>
</dbReference>
<proteinExistence type="predicted"/>
<dbReference type="RefSeq" id="WP_068589760.1">
    <property type="nucleotide sequence ID" value="NZ_LRXL01000026.1"/>
</dbReference>
<keyword evidence="4" id="KW-1185">Reference proteome</keyword>
<gene>
    <name evidence="3" type="ORF">ULVI_03330</name>
</gene>
<evidence type="ECO:0000256" key="1">
    <source>
        <dbReference type="ARBA" id="ARBA00022737"/>
    </source>
</evidence>
<dbReference type="OrthoDB" id="9782304at2"/>
<name>A0A167ILE5_9FLAO</name>
<dbReference type="CDD" id="cd05819">
    <property type="entry name" value="NHL"/>
    <property type="match status" value="1"/>
</dbReference>
<feature type="repeat" description="NHL" evidence="2">
    <location>
        <begin position="148"/>
        <end position="189"/>
    </location>
</feature>
<dbReference type="InterPro" id="IPR001258">
    <property type="entry name" value="NHL_repeat"/>
</dbReference>
<dbReference type="InterPro" id="IPR011042">
    <property type="entry name" value="6-blade_b-propeller_TolB-like"/>
</dbReference>